<organism evidence="2 3">
    <name type="scientific">Colocasia esculenta</name>
    <name type="common">Wild taro</name>
    <name type="synonym">Arum esculentum</name>
    <dbReference type="NCBI Taxonomy" id="4460"/>
    <lineage>
        <taxon>Eukaryota</taxon>
        <taxon>Viridiplantae</taxon>
        <taxon>Streptophyta</taxon>
        <taxon>Embryophyta</taxon>
        <taxon>Tracheophyta</taxon>
        <taxon>Spermatophyta</taxon>
        <taxon>Magnoliopsida</taxon>
        <taxon>Liliopsida</taxon>
        <taxon>Araceae</taxon>
        <taxon>Aroideae</taxon>
        <taxon>Colocasieae</taxon>
        <taxon>Colocasia</taxon>
    </lineage>
</organism>
<dbReference type="InterPro" id="IPR045249">
    <property type="entry name" value="HARBI1-like"/>
</dbReference>
<dbReference type="PANTHER" id="PTHR22930">
    <property type="match status" value="1"/>
</dbReference>
<comment type="caution">
    <text evidence="2">The sequence shown here is derived from an EMBL/GenBank/DDBJ whole genome shotgun (WGS) entry which is preliminary data.</text>
</comment>
<keyword evidence="3" id="KW-1185">Reference proteome</keyword>
<feature type="region of interest" description="Disordered" evidence="1">
    <location>
        <begin position="483"/>
        <end position="521"/>
    </location>
</feature>
<proteinExistence type="predicted"/>
<evidence type="ECO:0000256" key="1">
    <source>
        <dbReference type="SAM" id="MobiDB-lite"/>
    </source>
</evidence>
<sequence>HKDDCVFFDVKVSLGLMDLNTAPTGQFLQNLMDEEEYWQEVDDTLILLHSSQNALGAIDGTHISAKVPLVDQPRYRNRKGETSQNVMGCVDFDMIFRSVIVGWEGSAADMRVLRWALESGGFKLNVATTQLRHKPEFLWLVVYYIISYAWKEVLTIYFVEDNAMKWWKEMRMYRWMTTCLEVKLPGGIDSGMNWPPGYGYNTLLEGQLHTKIVGIYKTMVARTIVQWSMVSMVVNGFFPMVDTMIEWDPPLYDLTFSMAPKGKHVVPRWRPILPEVGEGSRAAAEHRTKHRDDRLSELIIPSNLHTYRVRGTFTKFVQPRYVHFESLEDMFPGLQPLFDTQGWTVFLYSHTQYSPTAVTEFYNNLEMSVVNEALYTTVKGTTFQITPNLFSRALQLPNFGANILLNPPSASEYYTIITHQLYHPNYDHLKLNANTFPPLNHLIHHIFTTLVVPKDGSREFVTTVHKSLFYYFLKCQVSNVEEVSADDDDGADDDEDSQAEPMDAQGDDSEATENQAPPAPAQSLRDFITGQKAQLQNQITKGFEHLNARLDHVDTLIDALADTHVAIQHWLTRISMEFNEFHHPTAPRNDDV</sequence>
<evidence type="ECO:0000313" key="2">
    <source>
        <dbReference type="EMBL" id="MQL97359.1"/>
    </source>
</evidence>
<dbReference type="Proteomes" id="UP000652761">
    <property type="component" value="Unassembled WGS sequence"/>
</dbReference>
<gene>
    <name evidence="2" type="ORF">Taro_030053</name>
</gene>
<dbReference type="PANTHER" id="PTHR22930:SF259">
    <property type="entry name" value="OS08G0106900 PROTEIN"/>
    <property type="match status" value="1"/>
</dbReference>
<name>A0A843W254_COLES</name>
<feature type="compositionally biased region" description="Acidic residues" evidence="1">
    <location>
        <begin position="483"/>
        <end position="498"/>
    </location>
</feature>
<evidence type="ECO:0008006" key="4">
    <source>
        <dbReference type="Google" id="ProtNLM"/>
    </source>
</evidence>
<protein>
    <recommendedName>
        <fullName evidence="4">DDE Tnp4 domain-containing protein</fullName>
    </recommendedName>
</protein>
<evidence type="ECO:0000313" key="3">
    <source>
        <dbReference type="Proteomes" id="UP000652761"/>
    </source>
</evidence>
<reference evidence="2" key="1">
    <citation type="submission" date="2017-07" db="EMBL/GenBank/DDBJ databases">
        <title>Taro Niue Genome Assembly and Annotation.</title>
        <authorList>
            <person name="Atibalentja N."/>
            <person name="Keating K."/>
            <person name="Fields C.J."/>
        </authorList>
    </citation>
    <scope>NUCLEOTIDE SEQUENCE</scope>
    <source>
        <strain evidence="2">Niue_2</strain>
        <tissue evidence="2">Leaf</tissue>
    </source>
</reference>
<feature type="non-terminal residue" evidence="2">
    <location>
        <position position="1"/>
    </location>
</feature>
<dbReference type="EMBL" id="NMUH01002038">
    <property type="protein sequence ID" value="MQL97359.1"/>
    <property type="molecule type" value="Genomic_DNA"/>
</dbReference>
<dbReference type="AlphaFoldDB" id="A0A843W254"/>
<accession>A0A843W254</accession>